<dbReference type="SUPFAM" id="SSF48371">
    <property type="entry name" value="ARM repeat"/>
    <property type="match status" value="1"/>
</dbReference>
<dbReference type="InterPro" id="IPR011989">
    <property type="entry name" value="ARM-like"/>
</dbReference>
<dbReference type="InterPro" id="IPR016024">
    <property type="entry name" value="ARM-type_fold"/>
</dbReference>
<dbReference type="EMBL" id="UINC01177149">
    <property type="protein sequence ID" value="SVD84624.1"/>
    <property type="molecule type" value="Genomic_DNA"/>
</dbReference>
<dbReference type="Pfam" id="PF13646">
    <property type="entry name" value="HEAT_2"/>
    <property type="match status" value="1"/>
</dbReference>
<protein>
    <recommendedName>
        <fullName evidence="2">HEAT repeat domain-containing protein</fullName>
    </recommendedName>
</protein>
<feature type="non-terminal residue" evidence="1">
    <location>
        <position position="162"/>
    </location>
</feature>
<sequence length="162" mass="17518">MAAIGKADEELRADLLFTLAKRGDRDAVDTLVIFSGSDDDDVRLSALEGLARLAAPEAVEVLLAVAGKSDDPHIRRIFQEELRLADGLDAAGKVKDSRRLYEFALKNAPEDFQRERALHQLCPRGDEGTVPVLLQGLGDAAERVRSLAMRRLSALDGPGVTG</sequence>
<reference evidence="1" key="1">
    <citation type="submission" date="2018-05" db="EMBL/GenBank/DDBJ databases">
        <authorList>
            <person name="Lanie J.A."/>
            <person name="Ng W.-L."/>
            <person name="Kazmierczak K.M."/>
            <person name="Andrzejewski T.M."/>
            <person name="Davidsen T.M."/>
            <person name="Wayne K.J."/>
            <person name="Tettelin H."/>
            <person name="Glass J.I."/>
            <person name="Rusch D."/>
            <person name="Podicherti R."/>
            <person name="Tsui H.-C.T."/>
            <person name="Winkler M.E."/>
        </authorList>
    </citation>
    <scope>NUCLEOTIDE SEQUENCE</scope>
</reference>
<dbReference type="AlphaFoldDB" id="A0A382YN37"/>
<evidence type="ECO:0008006" key="2">
    <source>
        <dbReference type="Google" id="ProtNLM"/>
    </source>
</evidence>
<gene>
    <name evidence="1" type="ORF">METZ01_LOCUS437478</name>
</gene>
<dbReference type="Gene3D" id="1.25.10.10">
    <property type="entry name" value="Leucine-rich Repeat Variant"/>
    <property type="match status" value="1"/>
</dbReference>
<organism evidence="1">
    <name type="scientific">marine metagenome</name>
    <dbReference type="NCBI Taxonomy" id="408172"/>
    <lineage>
        <taxon>unclassified sequences</taxon>
        <taxon>metagenomes</taxon>
        <taxon>ecological metagenomes</taxon>
    </lineage>
</organism>
<proteinExistence type="predicted"/>
<name>A0A382YN37_9ZZZZ</name>
<accession>A0A382YN37</accession>
<evidence type="ECO:0000313" key="1">
    <source>
        <dbReference type="EMBL" id="SVD84624.1"/>
    </source>
</evidence>